<dbReference type="InterPro" id="IPR052374">
    <property type="entry name" value="SERAC1"/>
</dbReference>
<dbReference type="AlphaFoldDB" id="A0A6A5UFX5"/>
<evidence type="ECO:0000256" key="1">
    <source>
        <dbReference type="ARBA" id="ARBA00004173"/>
    </source>
</evidence>
<evidence type="ECO:0000256" key="5">
    <source>
        <dbReference type="ARBA" id="ARBA00022824"/>
    </source>
</evidence>
<dbReference type="Gene3D" id="3.40.50.1820">
    <property type="entry name" value="alpha/beta hydrolase"/>
    <property type="match status" value="1"/>
</dbReference>
<keyword evidence="11" id="KW-1185">Reference proteome</keyword>
<evidence type="ECO:0000256" key="7">
    <source>
        <dbReference type="ARBA" id="ARBA00023136"/>
    </source>
</evidence>
<keyword evidence="7" id="KW-0472">Membrane</keyword>
<evidence type="ECO:0000256" key="4">
    <source>
        <dbReference type="ARBA" id="ARBA00007920"/>
    </source>
</evidence>
<evidence type="ECO:0000256" key="8">
    <source>
        <dbReference type="SAM" id="MobiDB-lite"/>
    </source>
</evidence>
<feature type="region of interest" description="Disordered" evidence="8">
    <location>
        <begin position="17"/>
        <end position="41"/>
    </location>
</feature>
<dbReference type="PANTHER" id="PTHR48182">
    <property type="entry name" value="PROTEIN SERAC1"/>
    <property type="match status" value="1"/>
</dbReference>
<comment type="subcellular location">
    <subcellularLocation>
        <location evidence="2">Endoplasmic reticulum</location>
    </subcellularLocation>
    <subcellularLocation>
        <location evidence="3">Membrane</location>
    </subcellularLocation>
    <subcellularLocation>
        <location evidence="1">Mitochondrion</location>
    </subcellularLocation>
</comment>
<name>A0A6A5UFX5_9PLEO</name>
<gene>
    <name evidence="10" type="ORF">CC80DRAFT_8070</name>
</gene>
<dbReference type="SUPFAM" id="SSF53474">
    <property type="entry name" value="alpha/beta-Hydrolases"/>
    <property type="match status" value="1"/>
</dbReference>
<proteinExistence type="inferred from homology"/>
<dbReference type="Pfam" id="PF05057">
    <property type="entry name" value="DUF676"/>
    <property type="match status" value="1"/>
</dbReference>
<evidence type="ECO:0000256" key="6">
    <source>
        <dbReference type="ARBA" id="ARBA00023128"/>
    </source>
</evidence>
<protein>
    <recommendedName>
        <fullName evidence="9">DUF676 domain-containing protein</fullName>
    </recommendedName>
</protein>
<evidence type="ECO:0000256" key="2">
    <source>
        <dbReference type="ARBA" id="ARBA00004240"/>
    </source>
</evidence>
<keyword evidence="6" id="KW-0496">Mitochondrion</keyword>
<reference evidence="10" key="1">
    <citation type="journal article" date="2020" name="Stud. Mycol.">
        <title>101 Dothideomycetes genomes: a test case for predicting lifestyles and emergence of pathogens.</title>
        <authorList>
            <person name="Haridas S."/>
            <person name="Albert R."/>
            <person name="Binder M."/>
            <person name="Bloem J."/>
            <person name="Labutti K."/>
            <person name="Salamov A."/>
            <person name="Andreopoulos B."/>
            <person name="Baker S."/>
            <person name="Barry K."/>
            <person name="Bills G."/>
            <person name="Bluhm B."/>
            <person name="Cannon C."/>
            <person name="Castanera R."/>
            <person name="Culley D."/>
            <person name="Daum C."/>
            <person name="Ezra D."/>
            <person name="Gonzalez J."/>
            <person name="Henrissat B."/>
            <person name="Kuo A."/>
            <person name="Liang C."/>
            <person name="Lipzen A."/>
            <person name="Lutzoni F."/>
            <person name="Magnuson J."/>
            <person name="Mondo S."/>
            <person name="Nolan M."/>
            <person name="Ohm R."/>
            <person name="Pangilinan J."/>
            <person name="Park H.-J."/>
            <person name="Ramirez L."/>
            <person name="Alfaro M."/>
            <person name="Sun H."/>
            <person name="Tritt A."/>
            <person name="Yoshinaga Y."/>
            <person name="Zwiers L.-H."/>
            <person name="Turgeon B."/>
            <person name="Goodwin S."/>
            <person name="Spatafora J."/>
            <person name="Crous P."/>
            <person name="Grigoriev I."/>
        </authorList>
    </citation>
    <scope>NUCLEOTIDE SEQUENCE</scope>
    <source>
        <strain evidence="10">CBS 675.92</strain>
    </source>
</reference>
<accession>A0A6A5UFX5</accession>
<dbReference type="EMBL" id="ML976977">
    <property type="protein sequence ID" value="KAF1963524.1"/>
    <property type="molecule type" value="Genomic_DNA"/>
</dbReference>
<dbReference type="Proteomes" id="UP000800035">
    <property type="component" value="Unassembled WGS sequence"/>
</dbReference>
<keyword evidence="5" id="KW-0256">Endoplasmic reticulum</keyword>
<evidence type="ECO:0000313" key="11">
    <source>
        <dbReference type="Proteomes" id="UP000800035"/>
    </source>
</evidence>
<organism evidence="10 11">
    <name type="scientific">Byssothecium circinans</name>
    <dbReference type="NCBI Taxonomy" id="147558"/>
    <lineage>
        <taxon>Eukaryota</taxon>
        <taxon>Fungi</taxon>
        <taxon>Dikarya</taxon>
        <taxon>Ascomycota</taxon>
        <taxon>Pezizomycotina</taxon>
        <taxon>Dothideomycetes</taxon>
        <taxon>Pleosporomycetidae</taxon>
        <taxon>Pleosporales</taxon>
        <taxon>Massarineae</taxon>
        <taxon>Massarinaceae</taxon>
        <taxon>Byssothecium</taxon>
    </lineage>
</organism>
<dbReference type="GO" id="GO:0005739">
    <property type="term" value="C:mitochondrion"/>
    <property type="evidence" value="ECO:0007669"/>
    <property type="project" value="UniProtKB-SubCell"/>
</dbReference>
<evidence type="ECO:0000313" key="10">
    <source>
        <dbReference type="EMBL" id="KAF1963524.1"/>
    </source>
</evidence>
<dbReference type="PANTHER" id="PTHR48182:SF2">
    <property type="entry name" value="PROTEIN SERAC1"/>
    <property type="match status" value="1"/>
</dbReference>
<sequence length="348" mass="38696">METNPPKRGQQALTKVRSFLSADRSSTAPKKSSAEDSREKPNDVGIGVFFDPLDSVVDIIFVHGLHGSQKDTWKATEAKGPWPQTFLREKISNARILAFGYETPNKDDPHNIVSKKAVQVHATRLLSGVNDYRQGKQSEGRKIIFIAHDFGGLVCKEALIIADQDTQDNQFQNIRNETIGILYLGTPQNWSGLVEWVQLSVFSLRHSIFAGNKAEISKEKIRTIYKGGLNEIAETQSQFAGLACNKKRPIKQACCFAELSNPSGPVSPLEVQVDKAKNCLLQLQRLSPEWATLPEGRVIGIESDHFNMTKFSKKEDDGYIRVAAELSRWVEEATSASRDEPMVQGGNI</sequence>
<evidence type="ECO:0000259" key="9">
    <source>
        <dbReference type="Pfam" id="PF05057"/>
    </source>
</evidence>
<feature type="compositionally biased region" description="Basic and acidic residues" evidence="8">
    <location>
        <begin position="32"/>
        <end position="41"/>
    </location>
</feature>
<dbReference type="InterPro" id="IPR007751">
    <property type="entry name" value="DUF676_lipase-like"/>
</dbReference>
<feature type="domain" description="DUF676" evidence="9">
    <location>
        <begin position="59"/>
        <end position="175"/>
    </location>
</feature>
<evidence type="ECO:0000256" key="3">
    <source>
        <dbReference type="ARBA" id="ARBA00004370"/>
    </source>
</evidence>
<dbReference type="GO" id="GO:0005783">
    <property type="term" value="C:endoplasmic reticulum"/>
    <property type="evidence" value="ECO:0007669"/>
    <property type="project" value="UniProtKB-SubCell"/>
</dbReference>
<dbReference type="OrthoDB" id="427518at2759"/>
<dbReference type="InterPro" id="IPR029058">
    <property type="entry name" value="AB_hydrolase_fold"/>
</dbReference>
<comment type="similarity">
    <text evidence="4">Belongs to the putative lipase ROG1 family.</text>
</comment>
<dbReference type="GO" id="GO:0016020">
    <property type="term" value="C:membrane"/>
    <property type="evidence" value="ECO:0007669"/>
    <property type="project" value="UniProtKB-SubCell"/>
</dbReference>